<reference evidence="10" key="1">
    <citation type="submission" date="2018-01" db="EMBL/GenBank/DDBJ databases">
        <authorList>
            <person name="Alioto T."/>
            <person name="Alioto T."/>
        </authorList>
    </citation>
    <scope>NUCLEOTIDE SEQUENCE [LARGE SCALE GENOMIC DNA]</scope>
</reference>
<keyword evidence="8" id="KW-0449">Lipoprotein</keyword>
<accession>A0A3B0JBM2</accession>
<keyword evidence="7" id="KW-0325">Glycoprotein</keyword>
<dbReference type="EMBL" id="OUUW01000004">
    <property type="protein sequence ID" value="SPP79435.1"/>
    <property type="molecule type" value="Genomic_DNA"/>
</dbReference>
<evidence type="ECO:0000256" key="2">
    <source>
        <dbReference type="ARBA" id="ARBA00022622"/>
    </source>
</evidence>
<evidence type="ECO:0000313" key="10">
    <source>
        <dbReference type="Proteomes" id="UP000268350"/>
    </source>
</evidence>
<dbReference type="InterPro" id="IPR031424">
    <property type="entry name" value="QVR-like"/>
</dbReference>
<evidence type="ECO:0000256" key="6">
    <source>
        <dbReference type="ARBA" id="ARBA00023136"/>
    </source>
</evidence>
<evidence type="ECO:0000256" key="1">
    <source>
        <dbReference type="ARBA" id="ARBA00004589"/>
    </source>
</evidence>
<protein>
    <submittedName>
        <fullName evidence="9">Uncharacterized protein</fullName>
    </submittedName>
</protein>
<organism evidence="9 10">
    <name type="scientific">Drosophila guanche</name>
    <name type="common">Fruit fly</name>
    <dbReference type="NCBI Taxonomy" id="7266"/>
    <lineage>
        <taxon>Eukaryota</taxon>
        <taxon>Metazoa</taxon>
        <taxon>Ecdysozoa</taxon>
        <taxon>Arthropoda</taxon>
        <taxon>Hexapoda</taxon>
        <taxon>Insecta</taxon>
        <taxon>Pterygota</taxon>
        <taxon>Neoptera</taxon>
        <taxon>Endopterygota</taxon>
        <taxon>Diptera</taxon>
        <taxon>Brachycera</taxon>
        <taxon>Muscomorpha</taxon>
        <taxon>Ephydroidea</taxon>
        <taxon>Drosophilidae</taxon>
        <taxon>Drosophila</taxon>
        <taxon>Sophophora</taxon>
    </lineage>
</organism>
<gene>
    <name evidence="9" type="ORF">DGUA_6G012282</name>
</gene>
<dbReference type="OrthoDB" id="6420171at2759"/>
<dbReference type="GO" id="GO:0032222">
    <property type="term" value="P:regulation of synaptic transmission, cholinergic"/>
    <property type="evidence" value="ECO:0007669"/>
    <property type="project" value="InterPro"/>
</dbReference>
<evidence type="ECO:0000313" key="9">
    <source>
        <dbReference type="EMBL" id="SPP79435.1"/>
    </source>
</evidence>
<dbReference type="AlphaFoldDB" id="A0A3B0JBM2"/>
<dbReference type="PANTHER" id="PTHR33562">
    <property type="entry name" value="ATILLA, ISOFORM B-RELATED-RELATED"/>
    <property type="match status" value="1"/>
</dbReference>
<name>A0A3B0JBM2_DROGU</name>
<dbReference type="GO" id="GO:0030431">
    <property type="term" value="P:sleep"/>
    <property type="evidence" value="ECO:0007669"/>
    <property type="project" value="InterPro"/>
</dbReference>
<keyword evidence="10" id="KW-1185">Reference proteome</keyword>
<evidence type="ECO:0000256" key="5">
    <source>
        <dbReference type="ARBA" id="ARBA00022989"/>
    </source>
</evidence>
<evidence type="ECO:0000256" key="7">
    <source>
        <dbReference type="ARBA" id="ARBA00023180"/>
    </source>
</evidence>
<evidence type="ECO:0000256" key="4">
    <source>
        <dbReference type="ARBA" id="ARBA00022729"/>
    </source>
</evidence>
<dbReference type="STRING" id="7266.A0A3B0JBM2"/>
<dbReference type="InterPro" id="IPR050975">
    <property type="entry name" value="Sleep_regulator"/>
</dbReference>
<dbReference type="GO" id="GO:0098552">
    <property type="term" value="C:side of membrane"/>
    <property type="evidence" value="ECO:0007669"/>
    <property type="project" value="UniProtKB-KW"/>
</dbReference>
<comment type="subcellular location">
    <subcellularLocation>
        <location evidence="1">Membrane</location>
        <topology evidence="1">Lipid-anchor</topology>
        <topology evidence="1">GPI-anchor</topology>
    </subcellularLocation>
</comment>
<sequence>MNINTNIVRVYQIYLLKTEGWIRQTKDKPQIGDQVRRYIPIIFQEITAKMSTTSLAYAVCIAMIINLLSVDALRCHQCNSHLNEDCSSLLVNTPRAQRDDQFLKDCAPRGEKEAFCRKTVLKFEVNGEHRIERGCGWIEEKMQNACFTADNEGYKQTICTCNEEGCNGATSLLGPQHTLAVAAISLLIVHLIRH</sequence>
<proteinExistence type="predicted"/>
<keyword evidence="3" id="KW-0812">Transmembrane</keyword>
<dbReference type="SUPFAM" id="SSF57302">
    <property type="entry name" value="Snake toxin-like"/>
    <property type="match status" value="1"/>
</dbReference>
<keyword evidence="5" id="KW-1133">Transmembrane helix</keyword>
<keyword evidence="2" id="KW-0336">GPI-anchor</keyword>
<evidence type="ECO:0000256" key="8">
    <source>
        <dbReference type="ARBA" id="ARBA00023288"/>
    </source>
</evidence>
<dbReference type="InterPro" id="IPR045860">
    <property type="entry name" value="Snake_toxin-like_sf"/>
</dbReference>
<dbReference type="PANTHER" id="PTHR33562:SF23">
    <property type="entry name" value="PROTEIN QUIVER"/>
    <property type="match status" value="1"/>
</dbReference>
<keyword evidence="6" id="KW-0472">Membrane</keyword>
<dbReference type="Pfam" id="PF17064">
    <property type="entry name" value="QVR"/>
    <property type="match status" value="1"/>
</dbReference>
<evidence type="ECO:0000256" key="3">
    <source>
        <dbReference type="ARBA" id="ARBA00022692"/>
    </source>
</evidence>
<keyword evidence="4" id="KW-0732">Signal</keyword>
<dbReference type="Proteomes" id="UP000268350">
    <property type="component" value="Unassembled WGS sequence"/>
</dbReference>